<dbReference type="GO" id="GO:0005524">
    <property type="term" value="F:ATP binding"/>
    <property type="evidence" value="ECO:0007669"/>
    <property type="project" value="UniProtKB-KW"/>
</dbReference>
<feature type="transmembrane region" description="Helical" evidence="7">
    <location>
        <begin position="246"/>
        <end position="265"/>
    </location>
</feature>
<evidence type="ECO:0000256" key="1">
    <source>
        <dbReference type="ARBA" id="ARBA00004651"/>
    </source>
</evidence>
<evidence type="ECO:0000256" key="4">
    <source>
        <dbReference type="ARBA" id="ARBA00022840"/>
    </source>
</evidence>
<feature type="transmembrane region" description="Helical" evidence="7">
    <location>
        <begin position="159"/>
        <end position="181"/>
    </location>
</feature>
<dbReference type="PROSITE" id="PS50929">
    <property type="entry name" value="ABC_TM1F"/>
    <property type="match status" value="1"/>
</dbReference>
<evidence type="ECO:0000256" key="5">
    <source>
        <dbReference type="ARBA" id="ARBA00022989"/>
    </source>
</evidence>
<sequence length="571" mass="64575">MRRNEWIRSYLKENRALMLLTIVLGALGICSGAALLFISGYLISTSSLQPESIMIVYVPIVAVRAFSICRPSFHYVERLVGHDVVLRIVEKMRMNLYRLLEPQALLLRSRHRTGDLLAVLSDDIDHLQNLYLRTIFPSIVALVIYGGLIFALGLVDWTFAMLMALMVAVIVFLIPYVSFVMSRREHLFLKQERNQLYQQLTDAVLGLTDWKASGRTDDFLRSYSEQEERLVQTERTMKRKRHIRDFILQFIFGMVVMAMIIWSGIQAESGTMTPTFIAAFVLMTVSLADALLPVSAAVEQIPAYDDSVKRISSIQDLQVVEDEDVQPITLVQNEPVHIEIDSLSYRYSDQSDWVFRNFSLTIPAGRKIAILGRSGTGKSTLIKLLSGALQPTEGTIRMNNSACVPEMISVLNQQPHLFDTTVGNNIRIGRPDASDEEIWQVAEQAQLTPLLASLPLGLQTPMHEMGKRFSGGERQRIAFARVLLQQRPVVLLDEPANGLDPETESALIHTMLSAADNKTILFVTHHLIGMEQMDEIIFLEEGKISMQGSHKQLMDTSEKYRLLYKMDRGYV</sequence>
<keyword evidence="2 7" id="KW-0812">Transmembrane</keyword>
<dbReference type="Pfam" id="PF00664">
    <property type="entry name" value="ABC_membrane"/>
    <property type="match status" value="1"/>
</dbReference>
<dbReference type="Proteomes" id="UP000287156">
    <property type="component" value="Unassembled WGS sequence"/>
</dbReference>
<reference evidence="10" key="1">
    <citation type="submission" date="2018-12" db="EMBL/GenBank/DDBJ databases">
        <authorList>
            <person name="Sun L."/>
            <person name="Chen Z."/>
        </authorList>
    </citation>
    <scope>NUCLEOTIDE SEQUENCE [LARGE SCALE GENOMIC DNA]</scope>
    <source>
        <strain evidence="10">3-2-2</strain>
    </source>
</reference>
<dbReference type="EMBL" id="QYTV02000002">
    <property type="protein sequence ID" value="RST76129.1"/>
    <property type="molecule type" value="Genomic_DNA"/>
</dbReference>
<proteinExistence type="predicted"/>
<evidence type="ECO:0000256" key="2">
    <source>
        <dbReference type="ARBA" id="ARBA00022692"/>
    </source>
</evidence>
<dbReference type="SMART" id="SM00382">
    <property type="entry name" value="AAA"/>
    <property type="match status" value="1"/>
</dbReference>
<comment type="subcellular location">
    <subcellularLocation>
        <location evidence="1">Cell membrane</location>
        <topology evidence="1">Multi-pass membrane protein</topology>
    </subcellularLocation>
</comment>
<keyword evidence="6 7" id="KW-0472">Membrane</keyword>
<dbReference type="Pfam" id="PF00005">
    <property type="entry name" value="ABC_tran"/>
    <property type="match status" value="1"/>
</dbReference>
<dbReference type="PROSITE" id="PS50893">
    <property type="entry name" value="ABC_TRANSPORTER_2"/>
    <property type="match status" value="1"/>
</dbReference>
<dbReference type="InterPro" id="IPR039421">
    <property type="entry name" value="Type_1_exporter"/>
</dbReference>
<keyword evidence="11" id="KW-1185">Reference proteome</keyword>
<dbReference type="GO" id="GO:0045454">
    <property type="term" value="P:cell redox homeostasis"/>
    <property type="evidence" value="ECO:0007669"/>
    <property type="project" value="InterPro"/>
</dbReference>
<dbReference type="PANTHER" id="PTHR24221">
    <property type="entry name" value="ATP-BINDING CASSETTE SUB-FAMILY B"/>
    <property type="match status" value="1"/>
</dbReference>
<dbReference type="InterPro" id="IPR036640">
    <property type="entry name" value="ABC1_TM_sf"/>
</dbReference>
<feature type="transmembrane region" description="Helical" evidence="7">
    <location>
        <begin position="271"/>
        <end position="292"/>
    </location>
</feature>
<dbReference type="InterPro" id="IPR011527">
    <property type="entry name" value="ABC1_TM_dom"/>
</dbReference>
<dbReference type="NCBIfam" id="TIGR02868">
    <property type="entry name" value="CydC"/>
    <property type="match status" value="1"/>
</dbReference>
<dbReference type="Gene3D" id="1.20.1560.10">
    <property type="entry name" value="ABC transporter type 1, transmembrane domain"/>
    <property type="match status" value="1"/>
</dbReference>
<evidence type="ECO:0000259" key="8">
    <source>
        <dbReference type="PROSITE" id="PS50893"/>
    </source>
</evidence>
<evidence type="ECO:0000313" key="11">
    <source>
        <dbReference type="Proteomes" id="UP000287156"/>
    </source>
</evidence>
<keyword evidence="3" id="KW-0547">Nucleotide-binding</keyword>
<protein>
    <submittedName>
        <fullName evidence="10">Thiol reductant ABC exporter subunit CydC</fullName>
    </submittedName>
</protein>
<dbReference type="InterPro" id="IPR014223">
    <property type="entry name" value="ABC_CydC/D"/>
</dbReference>
<evidence type="ECO:0000259" key="9">
    <source>
        <dbReference type="PROSITE" id="PS50929"/>
    </source>
</evidence>
<dbReference type="InterPro" id="IPR027417">
    <property type="entry name" value="P-loop_NTPase"/>
</dbReference>
<feature type="domain" description="ABC transmembrane type-1" evidence="9">
    <location>
        <begin position="19"/>
        <end position="303"/>
    </location>
</feature>
<evidence type="ECO:0000256" key="3">
    <source>
        <dbReference type="ARBA" id="ARBA00022741"/>
    </source>
</evidence>
<dbReference type="InterPro" id="IPR017871">
    <property type="entry name" value="ABC_transporter-like_CS"/>
</dbReference>
<name>A0A429Y450_9BACI</name>
<accession>A0A429Y450</accession>
<feature type="transmembrane region" description="Helical" evidence="7">
    <location>
        <begin position="130"/>
        <end position="153"/>
    </location>
</feature>
<dbReference type="GO" id="GO:0005886">
    <property type="term" value="C:plasma membrane"/>
    <property type="evidence" value="ECO:0007669"/>
    <property type="project" value="UniProtKB-SubCell"/>
</dbReference>
<feature type="domain" description="ABC transporter" evidence="8">
    <location>
        <begin position="338"/>
        <end position="566"/>
    </location>
</feature>
<organism evidence="10 11">
    <name type="scientific">Siminovitchia acidinfaciens</name>
    <dbReference type="NCBI Taxonomy" id="2321395"/>
    <lineage>
        <taxon>Bacteria</taxon>
        <taxon>Bacillati</taxon>
        <taxon>Bacillota</taxon>
        <taxon>Bacilli</taxon>
        <taxon>Bacillales</taxon>
        <taxon>Bacillaceae</taxon>
        <taxon>Siminovitchia</taxon>
    </lineage>
</organism>
<dbReference type="AlphaFoldDB" id="A0A429Y450"/>
<comment type="caution">
    <text evidence="10">The sequence shown here is derived from an EMBL/GenBank/DDBJ whole genome shotgun (WGS) entry which is preliminary data.</text>
</comment>
<dbReference type="SUPFAM" id="SSF52540">
    <property type="entry name" value="P-loop containing nucleoside triphosphate hydrolases"/>
    <property type="match status" value="1"/>
</dbReference>
<dbReference type="GO" id="GO:0034775">
    <property type="term" value="P:glutathione transmembrane transport"/>
    <property type="evidence" value="ECO:0007669"/>
    <property type="project" value="InterPro"/>
</dbReference>
<dbReference type="PANTHER" id="PTHR24221:SF653">
    <property type="entry name" value="TRANSPORT ATP-BINDING PROTEIN CYDC"/>
    <property type="match status" value="1"/>
</dbReference>
<dbReference type="Gene3D" id="3.40.50.300">
    <property type="entry name" value="P-loop containing nucleotide triphosphate hydrolases"/>
    <property type="match status" value="1"/>
</dbReference>
<dbReference type="InterPro" id="IPR003593">
    <property type="entry name" value="AAA+_ATPase"/>
</dbReference>
<evidence type="ECO:0000313" key="10">
    <source>
        <dbReference type="EMBL" id="RST76129.1"/>
    </source>
</evidence>
<dbReference type="RefSeq" id="WP_126048318.1">
    <property type="nucleotide sequence ID" value="NZ_QYTV02000002.1"/>
</dbReference>
<dbReference type="GO" id="GO:0016887">
    <property type="term" value="F:ATP hydrolysis activity"/>
    <property type="evidence" value="ECO:0007669"/>
    <property type="project" value="InterPro"/>
</dbReference>
<evidence type="ECO:0000256" key="6">
    <source>
        <dbReference type="ARBA" id="ARBA00023136"/>
    </source>
</evidence>
<keyword evidence="5 7" id="KW-1133">Transmembrane helix</keyword>
<gene>
    <name evidence="10" type="primary">cydC</name>
    <name evidence="10" type="ORF">D4T97_004910</name>
</gene>
<dbReference type="PROSITE" id="PS00211">
    <property type="entry name" value="ABC_TRANSPORTER_1"/>
    <property type="match status" value="1"/>
</dbReference>
<feature type="transmembrane region" description="Helical" evidence="7">
    <location>
        <begin position="52"/>
        <end position="69"/>
    </location>
</feature>
<dbReference type="GO" id="GO:0140359">
    <property type="term" value="F:ABC-type transporter activity"/>
    <property type="evidence" value="ECO:0007669"/>
    <property type="project" value="InterPro"/>
</dbReference>
<dbReference type="SUPFAM" id="SSF90123">
    <property type="entry name" value="ABC transporter transmembrane region"/>
    <property type="match status" value="1"/>
</dbReference>
<dbReference type="InterPro" id="IPR003439">
    <property type="entry name" value="ABC_transporter-like_ATP-bd"/>
</dbReference>
<dbReference type="OrthoDB" id="9802264at2"/>
<feature type="transmembrane region" description="Helical" evidence="7">
    <location>
        <begin position="16"/>
        <end position="40"/>
    </location>
</feature>
<dbReference type="GO" id="GO:0034040">
    <property type="term" value="F:ATPase-coupled lipid transmembrane transporter activity"/>
    <property type="evidence" value="ECO:0007669"/>
    <property type="project" value="TreeGrafter"/>
</dbReference>
<keyword evidence="4" id="KW-0067">ATP-binding</keyword>
<evidence type="ECO:0000256" key="7">
    <source>
        <dbReference type="SAM" id="Phobius"/>
    </source>
</evidence>